<keyword evidence="1" id="KW-0472">Membrane</keyword>
<keyword evidence="1" id="KW-1133">Transmembrane helix</keyword>
<feature type="transmembrane region" description="Helical" evidence="1">
    <location>
        <begin position="77"/>
        <end position="94"/>
    </location>
</feature>
<organism evidence="2">
    <name type="scientific">uncultured marine group II/III euryarchaeote AD1000_30_D02</name>
    <dbReference type="NCBI Taxonomy" id="1457751"/>
    <lineage>
        <taxon>Archaea</taxon>
        <taxon>Methanobacteriati</taxon>
        <taxon>Methanobacteriota</taxon>
        <taxon>environmental samples</taxon>
    </lineage>
</organism>
<protein>
    <submittedName>
        <fullName evidence="2">Uncharacterized protein</fullName>
    </submittedName>
</protein>
<feature type="transmembrane region" description="Helical" evidence="1">
    <location>
        <begin position="106"/>
        <end position="129"/>
    </location>
</feature>
<dbReference type="AlphaFoldDB" id="A0A075FN33"/>
<sequence>MEAKQSRRSMAISLISGVFLSLSAILSMMMTVGEWGPAPGDLAIDWIFIPMFLLSGTILIFAIFMASGHRLANKAPYVITGSLILMIPFSYLGTPDTSGFYGSERAWSVIMGFFYTLICGGISFLPMLLSGPNSEEVALEQPL</sequence>
<proteinExistence type="predicted"/>
<evidence type="ECO:0000313" key="2">
    <source>
        <dbReference type="EMBL" id="AIE92955.1"/>
    </source>
</evidence>
<keyword evidence="1" id="KW-0812">Transmembrane</keyword>
<feature type="transmembrane region" description="Helical" evidence="1">
    <location>
        <begin position="12"/>
        <end position="32"/>
    </location>
</feature>
<accession>A0A075FN33</accession>
<dbReference type="EMBL" id="KF900381">
    <property type="protein sequence ID" value="AIE92955.1"/>
    <property type="molecule type" value="Genomic_DNA"/>
</dbReference>
<evidence type="ECO:0000256" key="1">
    <source>
        <dbReference type="SAM" id="Phobius"/>
    </source>
</evidence>
<feature type="transmembrane region" description="Helical" evidence="1">
    <location>
        <begin position="44"/>
        <end position="65"/>
    </location>
</feature>
<reference evidence="2" key="1">
    <citation type="journal article" date="2014" name="Genome Biol. Evol.">
        <title>Pangenome evidence for extensive interdomain horizontal transfer affecting lineage core and shell genes in uncultured planktonic thaumarchaeota and euryarchaeota.</title>
        <authorList>
            <person name="Deschamps P."/>
            <person name="Zivanovic Y."/>
            <person name="Moreira D."/>
            <person name="Rodriguez-Valera F."/>
            <person name="Lopez-Garcia P."/>
        </authorList>
    </citation>
    <scope>NUCLEOTIDE SEQUENCE</scope>
</reference>
<name>A0A075FN33_9EURY</name>